<evidence type="ECO:0000256" key="1">
    <source>
        <dbReference type="SAM" id="SignalP"/>
    </source>
</evidence>
<dbReference type="OrthoDB" id="9938965at2"/>
<sequence>MKHIRFFLLTVLFLNINLANAAEVPLISTEKFNSEWTITEFPEVLQTEDGTPLFKLNVTVTLEWELDSDGQLARVSVIEELPSNHGYADIIITAMKNSKLEPRVSQPTLPVRVRGTFEFRAL</sequence>
<name>A0A432WVP6_9GAMM</name>
<accession>A0A432WVP6</accession>
<dbReference type="RefSeq" id="WP_126758173.1">
    <property type="nucleotide sequence ID" value="NZ_PIPQ01000011.1"/>
</dbReference>
<keyword evidence="1" id="KW-0732">Signal</keyword>
<proteinExistence type="predicted"/>
<feature type="signal peptide" evidence="1">
    <location>
        <begin position="1"/>
        <end position="21"/>
    </location>
</feature>
<reference evidence="2 3" key="1">
    <citation type="journal article" date="2011" name="Front. Microbiol.">
        <title>Genomic signatures of strain selection and enhancement in Bacillus atrophaeus var. globigii, a historical biowarfare simulant.</title>
        <authorList>
            <person name="Gibbons H.S."/>
            <person name="Broomall S.M."/>
            <person name="McNew L.A."/>
            <person name="Daligault H."/>
            <person name="Chapman C."/>
            <person name="Bruce D."/>
            <person name="Karavis M."/>
            <person name="Krepps M."/>
            <person name="McGregor P.A."/>
            <person name="Hong C."/>
            <person name="Park K.H."/>
            <person name="Akmal A."/>
            <person name="Feldman A."/>
            <person name="Lin J.S."/>
            <person name="Chang W.E."/>
            <person name="Higgs B.W."/>
            <person name="Demirev P."/>
            <person name="Lindquist J."/>
            <person name="Liem A."/>
            <person name="Fochler E."/>
            <person name="Read T.D."/>
            <person name="Tapia R."/>
            <person name="Johnson S."/>
            <person name="Bishop-Lilly K.A."/>
            <person name="Detter C."/>
            <person name="Han C."/>
            <person name="Sozhamannan S."/>
            <person name="Rosenzweig C.N."/>
            <person name="Skowronski E.W."/>
        </authorList>
    </citation>
    <scope>NUCLEOTIDE SEQUENCE [LARGE SCALE GENOMIC DNA]</scope>
    <source>
        <strain evidence="2 3">AIT1</strain>
    </source>
</reference>
<keyword evidence="3" id="KW-1185">Reference proteome</keyword>
<evidence type="ECO:0000313" key="3">
    <source>
        <dbReference type="Proteomes" id="UP000286976"/>
    </source>
</evidence>
<evidence type="ECO:0000313" key="2">
    <source>
        <dbReference type="EMBL" id="RUO37850.1"/>
    </source>
</evidence>
<dbReference type="AlphaFoldDB" id="A0A432WVP6"/>
<dbReference type="Proteomes" id="UP000286976">
    <property type="component" value="Unassembled WGS sequence"/>
</dbReference>
<gene>
    <name evidence="2" type="ORF">CWE15_11225</name>
</gene>
<comment type="caution">
    <text evidence="2">The sequence shown here is derived from an EMBL/GenBank/DDBJ whole genome shotgun (WGS) entry which is preliminary data.</text>
</comment>
<evidence type="ECO:0008006" key="4">
    <source>
        <dbReference type="Google" id="ProtNLM"/>
    </source>
</evidence>
<protein>
    <recommendedName>
        <fullName evidence="4">TonB C-terminal domain-containing protein</fullName>
    </recommendedName>
</protein>
<feature type="chain" id="PRO_5019573969" description="TonB C-terminal domain-containing protein" evidence="1">
    <location>
        <begin position="22"/>
        <end position="122"/>
    </location>
</feature>
<organism evidence="2 3">
    <name type="scientific">Aliidiomarina taiwanensis</name>
    <dbReference type="NCBI Taxonomy" id="946228"/>
    <lineage>
        <taxon>Bacteria</taxon>
        <taxon>Pseudomonadati</taxon>
        <taxon>Pseudomonadota</taxon>
        <taxon>Gammaproteobacteria</taxon>
        <taxon>Alteromonadales</taxon>
        <taxon>Idiomarinaceae</taxon>
        <taxon>Aliidiomarina</taxon>
    </lineage>
</organism>
<dbReference type="EMBL" id="PIPQ01000011">
    <property type="protein sequence ID" value="RUO37850.1"/>
    <property type="molecule type" value="Genomic_DNA"/>
</dbReference>